<sequence>MESYSSSNRSSYISQNTKKANGSMKHEYPFQSNKYSWLHSVRKSPTKTWNKKAPIAPMAPIPPKVYKVDRLNFKELVQSLTCAPEFLPPHSHQQLLQTADQNQNTAGDSTVPSFLAKNLSNRVDTVEVSTPQPPLVPVNTTNSWYQYFQNEYFGKNSDQHEEVMMTTPGLLEMNLFSPTSFGNWCFVPPIMTPRV</sequence>
<evidence type="ECO:0000313" key="1">
    <source>
        <dbReference type="EMBL" id="CAJ2635247.1"/>
    </source>
</evidence>
<gene>
    <name evidence="1" type="ORF">MILVUS5_LOCUS5981</name>
</gene>
<proteinExistence type="predicted"/>
<name>A0ACB0IU30_TRIPR</name>
<dbReference type="EMBL" id="CASHSV030000002">
    <property type="protein sequence ID" value="CAJ2635247.1"/>
    <property type="molecule type" value="Genomic_DNA"/>
</dbReference>
<reference evidence="1" key="1">
    <citation type="submission" date="2023-10" db="EMBL/GenBank/DDBJ databases">
        <authorList>
            <person name="Rodriguez Cubillos JULIANA M."/>
            <person name="De Vega J."/>
        </authorList>
    </citation>
    <scope>NUCLEOTIDE SEQUENCE</scope>
</reference>
<evidence type="ECO:0000313" key="2">
    <source>
        <dbReference type="Proteomes" id="UP001177021"/>
    </source>
</evidence>
<dbReference type="Proteomes" id="UP001177021">
    <property type="component" value="Unassembled WGS sequence"/>
</dbReference>
<keyword evidence="2" id="KW-1185">Reference proteome</keyword>
<accession>A0ACB0IU30</accession>
<organism evidence="1 2">
    <name type="scientific">Trifolium pratense</name>
    <name type="common">Red clover</name>
    <dbReference type="NCBI Taxonomy" id="57577"/>
    <lineage>
        <taxon>Eukaryota</taxon>
        <taxon>Viridiplantae</taxon>
        <taxon>Streptophyta</taxon>
        <taxon>Embryophyta</taxon>
        <taxon>Tracheophyta</taxon>
        <taxon>Spermatophyta</taxon>
        <taxon>Magnoliopsida</taxon>
        <taxon>eudicotyledons</taxon>
        <taxon>Gunneridae</taxon>
        <taxon>Pentapetalae</taxon>
        <taxon>rosids</taxon>
        <taxon>fabids</taxon>
        <taxon>Fabales</taxon>
        <taxon>Fabaceae</taxon>
        <taxon>Papilionoideae</taxon>
        <taxon>50 kb inversion clade</taxon>
        <taxon>NPAAA clade</taxon>
        <taxon>Hologalegina</taxon>
        <taxon>IRL clade</taxon>
        <taxon>Trifolieae</taxon>
        <taxon>Trifolium</taxon>
    </lineage>
</organism>
<protein>
    <submittedName>
        <fullName evidence="1">Uncharacterized protein</fullName>
    </submittedName>
</protein>
<comment type="caution">
    <text evidence="1">The sequence shown here is derived from an EMBL/GenBank/DDBJ whole genome shotgun (WGS) entry which is preliminary data.</text>
</comment>